<dbReference type="Proteomes" id="UP000004491">
    <property type="component" value="Unassembled WGS sequence"/>
</dbReference>
<organism evidence="1 2">
    <name type="scientific">endosymbiont of Riftia pachyptila</name>
    <name type="common">vent Ph05</name>
    <dbReference type="NCBI Taxonomy" id="1048808"/>
    <lineage>
        <taxon>Bacteria</taxon>
        <taxon>Pseudomonadati</taxon>
        <taxon>Pseudomonadota</taxon>
        <taxon>Gammaproteobacteria</taxon>
        <taxon>sulfur-oxidizing symbionts</taxon>
    </lineage>
</organism>
<reference evidence="1" key="1">
    <citation type="journal article" date="2011" name="ISME J.">
        <title>The endosymbionts of the deep-sea tubeworms Riftia pachyptila and Tevnia jerichonana share an identical physiology as revealed by proteogenomic analyses.</title>
        <authorList>
            <person name="Gardebrecht A."/>
            <person name="Markert S."/>
            <person name="Felbeck H."/>
            <person name="Thuermer A."/>
            <person name="Albrecht D."/>
            <person name="Wollherr A."/>
            <person name="Kabisch J."/>
            <person name="Lehmann R."/>
            <person name="Daniel R."/>
            <person name="Liesegang H."/>
            <person name="Hecker M."/>
            <person name="Sievert S.M."/>
            <person name="Schweder T."/>
        </authorList>
    </citation>
    <scope>NUCLEOTIDE SEQUENCE [LARGE SCALE GENOMIC DNA]</scope>
</reference>
<evidence type="ECO:0000313" key="2">
    <source>
        <dbReference type="Proteomes" id="UP000004491"/>
    </source>
</evidence>
<evidence type="ECO:0000313" key="1">
    <source>
        <dbReference type="EMBL" id="EGV49858.1"/>
    </source>
</evidence>
<dbReference type="EMBL" id="AFOC01000145">
    <property type="protein sequence ID" value="EGV49858.1"/>
    <property type="molecule type" value="Genomic_DNA"/>
</dbReference>
<comment type="caution">
    <text evidence="1">The sequence shown here is derived from an EMBL/GenBank/DDBJ whole genome shotgun (WGS) entry which is preliminary data.</text>
</comment>
<name>G2DHP3_9GAMM</name>
<dbReference type="AlphaFoldDB" id="G2DHP3"/>
<proteinExistence type="predicted"/>
<accession>G2DHP3</accession>
<gene>
    <name evidence="1" type="ORF">Rifp1Sym_fn00020</name>
</gene>
<keyword evidence="2" id="KW-1185">Reference proteome</keyword>
<sequence length="484" mass="52200">MARVLRKPLRSILFIVTKPISVLARPMLGTNAAPIHNRRLSHLNPGGAIRVEQADRLGPQRKAPGQGVLVDTQQFAQLTLDVARLEQHAGAVELQGAWIDGQFLMAWAARADDPVGPADPLPHQQLAARRPVVLAVVAVVAGGAPHIRGDMHQQAVGQSDLFRLAPEVVEATGQPQQGRRLVVVMVSVGVETATAEDPGDAHAGRRHHQKQVHVAHQAAPVTLQVGGVEARRHHVGETGQTTATTTGAIEFIQLALPTRQVVWTLPLRLQPLQLKAPHDGDIGGLVEGPVGIPPVRIGHGAQQRLIRQPSEGHHPGGLGKTAGAHKRHRHPLAVDPRQQLIEAWIAGHQLASAAIALRRPVAVALQIDTIDHQHPLVVALKKLGILGERGITQITGAPGRRAGRPTIHRTVLPRITEGTLVPTATGMQGDQYRPVVGRRHPWPRPTRQHRCHACHSRQSQKLSSLHPSLLQAARSLIEKTCITQ</sequence>
<protein>
    <submittedName>
        <fullName evidence="1">Uncharacterized protein</fullName>
    </submittedName>
</protein>